<keyword evidence="8 9" id="KW-0472">Membrane</keyword>
<evidence type="ECO:0000313" key="11">
    <source>
        <dbReference type="RefSeq" id="XP_015188388.1"/>
    </source>
</evidence>
<keyword evidence="5 9" id="KW-1003">Cell membrane</keyword>
<evidence type="ECO:0000256" key="3">
    <source>
        <dbReference type="ARBA" id="ARBA00006366"/>
    </source>
</evidence>
<dbReference type="RefSeq" id="XP_015188388.1">
    <property type="nucleotide sequence ID" value="XM_015332902.1"/>
</dbReference>
<reference evidence="11" key="1">
    <citation type="submission" date="2025-08" db="UniProtKB">
        <authorList>
            <consortium name="RefSeq"/>
        </authorList>
    </citation>
    <scope>IDENTIFICATION</scope>
    <source>
        <tissue evidence="11">Whole body</tissue>
    </source>
</reference>
<accession>A0ABM1J7F0</accession>
<dbReference type="Proteomes" id="UP000694924">
    <property type="component" value="Unplaced"/>
</dbReference>
<feature type="transmembrane region" description="Helical" evidence="9">
    <location>
        <begin position="151"/>
        <end position="170"/>
    </location>
</feature>
<sequence>MTTFNRKGYLKNRHGIVQHLLVVLFGISAWIGVNGIFVQLPILIHNSPEGSALPTYIVIAIQMANLGPIIYMLFQQMQFKVNEFVCILGVLIVGNISMILLIFFYNKTIILYNSEYSLVLFILTFFTALVGCFSSVLFMPYLRNFDESYMISYFIGEGLSGVLPSLVALIQNIGDNTEYYVINNSNNNNNNITSIDIVIPNINFTPLYYFVFIFIVLLLSLIAFVILQYFSFVQDIQDNFKQNESSLDKIQAIRYNVKNKPISIFDKSFLKNELTMVVKHHDVRKESKCLNMHYKMSLCKKAYLLILMSTLCFFGNGFLPSIQSYSCLPYGYITYQLSITLVQFANPIACFITFFIMPTNVNIIHSLFVITFIFCICVTYVALMSPFVPLLESKIGIIIILISWTILIGIISYTKLVIVTIFRQMQNVNILFYVGIIMQAGSASGAIISFTLINFTDFFQA</sequence>
<evidence type="ECO:0000256" key="9">
    <source>
        <dbReference type="RuleBase" id="RU368035"/>
    </source>
</evidence>
<comment type="catalytic activity">
    <reaction evidence="1 9">
        <text>riboflavin(in) = riboflavin(out)</text>
        <dbReference type="Rhea" id="RHEA:35015"/>
        <dbReference type="ChEBI" id="CHEBI:57986"/>
    </reaction>
</comment>
<feature type="transmembrane region" description="Helical" evidence="9">
    <location>
        <begin position="207"/>
        <end position="232"/>
    </location>
</feature>
<gene>
    <name evidence="11" type="primary">LOC107072730</name>
</gene>
<feature type="transmembrane region" description="Helical" evidence="9">
    <location>
        <begin position="302"/>
        <end position="322"/>
    </location>
</feature>
<protein>
    <recommendedName>
        <fullName evidence="9">Riboflavin transporter</fullName>
    </recommendedName>
</protein>
<proteinExistence type="inferred from homology"/>
<feature type="transmembrane region" description="Helical" evidence="9">
    <location>
        <begin position="363"/>
        <end position="383"/>
    </location>
</feature>
<dbReference type="GeneID" id="107072730"/>
<evidence type="ECO:0000313" key="10">
    <source>
        <dbReference type="Proteomes" id="UP000694924"/>
    </source>
</evidence>
<keyword evidence="10" id="KW-1185">Reference proteome</keyword>
<dbReference type="PANTHER" id="PTHR12929">
    <property type="entry name" value="SOLUTE CARRIER FAMILY 52"/>
    <property type="match status" value="1"/>
</dbReference>
<feature type="transmembrane region" description="Helical" evidence="9">
    <location>
        <begin position="56"/>
        <end position="74"/>
    </location>
</feature>
<evidence type="ECO:0000256" key="4">
    <source>
        <dbReference type="ARBA" id="ARBA00022448"/>
    </source>
</evidence>
<feature type="transmembrane region" description="Helical" evidence="9">
    <location>
        <begin position="395"/>
        <end position="418"/>
    </location>
</feature>
<evidence type="ECO:0000256" key="7">
    <source>
        <dbReference type="ARBA" id="ARBA00022989"/>
    </source>
</evidence>
<keyword evidence="4 9" id="KW-0813">Transport</keyword>
<comment type="similarity">
    <text evidence="3 9">Belongs to the riboflavin transporter family.</text>
</comment>
<evidence type="ECO:0000256" key="8">
    <source>
        <dbReference type="ARBA" id="ARBA00023136"/>
    </source>
</evidence>
<dbReference type="PANTHER" id="PTHR12929:SF10">
    <property type="entry name" value="RIBOFLAVIN TRANSPORTER"/>
    <property type="match status" value="1"/>
</dbReference>
<evidence type="ECO:0000256" key="2">
    <source>
        <dbReference type="ARBA" id="ARBA00004651"/>
    </source>
</evidence>
<dbReference type="Pfam" id="PF06237">
    <property type="entry name" value="SLC52_ribofla_tr"/>
    <property type="match status" value="1"/>
</dbReference>
<feature type="transmembrane region" description="Helical" evidence="9">
    <location>
        <begin position="86"/>
        <end position="105"/>
    </location>
</feature>
<dbReference type="InterPro" id="IPR009357">
    <property type="entry name" value="Riboflavin_transptr"/>
</dbReference>
<feature type="transmembrane region" description="Helical" evidence="9">
    <location>
        <begin position="334"/>
        <end position="356"/>
    </location>
</feature>
<feature type="transmembrane region" description="Helical" evidence="9">
    <location>
        <begin position="430"/>
        <end position="453"/>
    </location>
</feature>
<feature type="transmembrane region" description="Helical" evidence="9">
    <location>
        <begin position="117"/>
        <end position="139"/>
    </location>
</feature>
<keyword evidence="6 9" id="KW-0812">Transmembrane</keyword>
<name>A0ABM1J7F0_POLDO</name>
<evidence type="ECO:0000256" key="6">
    <source>
        <dbReference type="ARBA" id="ARBA00022692"/>
    </source>
</evidence>
<evidence type="ECO:0000256" key="5">
    <source>
        <dbReference type="ARBA" id="ARBA00022475"/>
    </source>
</evidence>
<feature type="transmembrane region" description="Helical" evidence="9">
    <location>
        <begin position="20"/>
        <end position="44"/>
    </location>
</feature>
<keyword evidence="7 9" id="KW-1133">Transmembrane helix</keyword>
<organism evidence="10 11">
    <name type="scientific">Polistes dominula</name>
    <name type="common">European paper wasp</name>
    <name type="synonym">Vespa dominula</name>
    <dbReference type="NCBI Taxonomy" id="743375"/>
    <lineage>
        <taxon>Eukaryota</taxon>
        <taxon>Metazoa</taxon>
        <taxon>Ecdysozoa</taxon>
        <taxon>Arthropoda</taxon>
        <taxon>Hexapoda</taxon>
        <taxon>Insecta</taxon>
        <taxon>Pterygota</taxon>
        <taxon>Neoptera</taxon>
        <taxon>Endopterygota</taxon>
        <taxon>Hymenoptera</taxon>
        <taxon>Apocrita</taxon>
        <taxon>Aculeata</taxon>
        <taxon>Vespoidea</taxon>
        <taxon>Vespidae</taxon>
        <taxon>Polistinae</taxon>
        <taxon>Polistini</taxon>
        <taxon>Polistes</taxon>
    </lineage>
</organism>
<evidence type="ECO:0000256" key="1">
    <source>
        <dbReference type="ARBA" id="ARBA00000215"/>
    </source>
</evidence>
<comment type="function">
    <text evidence="9">Plasma membrane transporter mediating the uptake by cells of the water soluble vitamin B2/riboflavin that plays a key role in biochemical oxidation-reduction reactions of the carbohydrate, lipid, and amino acid metabolism.</text>
</comment>
<comment type="subcellular location">
    <subcellularLocation>
        <location evidence="2 9">Cell membrane</location>
        <topology evidence="2 9">Multi-pass membrane protein</topology>
    </subcellularLocation>
</comment>